<dbReference type="PANTHER" id="PTHR34070">
    <property type="entry name" value="ARMADILLO-TYPE FOLD"/>
    <property type="match status" value="1"/>
</dbReference>
<reference evidence="1 2" key="1">
    <citation type="journal article" date="2014" name="Int. J. Syst. Evol. Microbiol.">
        <title>Complete genome sequence of Corynebacterium casei LMG S-19264T (=DSM 44701T), isolated from a smear-ripened cheese.</title>
        <authorList>
            <consortium name="US DOE Joint Genome Institute (JGI-PGF)"/>
            <person name="Walter F."/>
            <person name="Albersmeier A."/>
            <person name="Kalinowski J."/>
            <person name="Ruckert C."/>
        </authorList>
    </citation>
    <scope>NUCLEOTIDE SEQUENCE [LARGE SCALE GENOMIC DNA]</scope>
    <source>
        <strain evidence="1 2">KCTC 12866</strain>
    </source>
</reference>
<dbReference type="AlphaFoldDB" id="A0A8J3G937"/>
<evidence type="ECO:0008006" key="3">
    <source>
        <dbReference type="Google" id="ProtNLM"/>
    </source>
</evidence>
<dbReference type="CDD" id="cd06561">
    <property type="entry name" value="AlkD_like"/>
    <property type="match status" value="1"/>
</dbReference>
<dbReference type="InterPro" id="IPR014825">
    <property type="entry name" value="DNA_alkylation"/>
</dbReference>
<dbReference type="PANTHER" id="PTHR34070:SF1">
    <property type="entry name" value="DNA ALKYLATION REPAIR PROTEIN"/>
    <property type="match status" value="1"/>
</dbReference>
<keyword evidence="2" id="KW-1185">Reference proteome</keyword>
<dbReference type="EMBL" id="BMXF01000002">
    <property type="protein sequence ID" value="GHB71453.1"/>
    <property type="molecule type" value="Genomic_DNA"/>
</dbReference>
<evidence type="ECO:0000313" key="2">
    <source>
        <dbReference type="Proteomes" id="UP000598271"/>
    </source>
</evidence>
<dbReference type="SUPFAM" id="SSF48371">
    <property type="entry name" value="ARM repeat"/>
    <property type="match status" value="1"/>
</dbReference>
<dbReference type="Pfam" id="PF08713">
    <property type="entry name" value="DNA_alkylation"/>
    <property type="match status" value="1"/>
</dbReference>
<name>A0A8J3G937_9BACT</name>
<protein>
    <recommendedName>
        <fullName evidence="3">DNA alkylation repair protein</fullName>
    </recommendedName>
</protein>
<accession>A0A8J3G937</accession>
<dbReference type="Proteomes" id="UP000598271">
    <property type="component" value="Unassembled WGS sequence"/>
</dbReference>
<organism evidence="1 2">
    <name type="scientific">Persicitalea jodogahamensis</name>
    <dbReference type="NCBI Taxonomy" id="402147"/>
    <lineage>
        <taxon>Bacteria</taxon>
        <taxon>Pseudomonadati</taxon>
        <taxon>Bacteroidota</taxon>
        <taxon>Cytophagia</taxon>
        <taxon>Cytophagales</taxon>
        <taxon>Spirosomataceae</taxon>
        <taxon>Persicitalea</taxon>
    </lineage>
</organism>
<proteinExistence type="predicted"/>
<dbReference type="InterPro" id="IPR016024">
    <property type="entry name" value="ARM-type_fold"/>
</dbReference>
<dbReference type="Gene3D" id="1.25.10.90">
    <property type="match status" value="1"/>
</dbReference>
<dbReference type="RefSeq" id="WP_189564951.1">
    <property type="nucleotide sequence ID" value="NZ_BMXF01000002.1"/>
</dbReference>
<comment type="caution">
    <text evidence="1">The sequence shown here is derived from an EMBL/GenBank/DDBJ whole genome shotgun (WGS) entry which is preliminary data.</text>
</comment>
<sequence>MQDIRSELAAIADEARALQVARFFQTGPGQYAEGDVFWGIPNPRVREVAKRWLNLNIRQTEKLLRDPVHECRFAALLIWVGQYPKADAYDQQVIFNSYLAHLDFINNWDLVDLSAPQIVGHHLFEKDRRIIYDLAQRPHLWSQRVAIIATLYFIRKNQFSDTLALSKMLLTHPHHLIHKAVGWMLREVGKRDPDAMEEFLHRHIASLPRTTLRYAIEKLPPFRRQYYLSLQF</sequence>
<evidence type="ECO:0000313" key="1">
    <source>
        <dbReference type="EMBL" id="GHB71453.1"/>
    </source>
</evidence>
<gene>
    <name evidence="1" type="ORF">GCM10007390_26590</name>
</gene>